<evidence type="ECO:0000256" key="1">
    <source>
        <dbReference type="SAM" id="MobiDB-lite"/>
    </source>
</evidence>
<feature type="region of interest" description="Disordered" evidence="1">
    <location>
        <begin position="361"/>
        <end position="394"/>
    </location>
</feature>
<accession>A0A3M7PQA3</accession>
<sequence>MESDTLEEIIEKSQLSNAPSDESAFHVANGITSVNKASSITNSDFYDIDNENLEFILNQEYEFNSNSKESKDCDDIFLIDDIADDTTSEIIPLNPDLSNFYKSEPNESNSHSNASSSGNPTETISEIIKDLIEKVDQTSAVTQAKPSHGNVSRITIQKITDIEPTTTTLPKLDTASTYESIIKDLRKSQNDKKSIELVPSLDPVKRSKPNILKKNRHSLPSNTKLKSMHISEILKLYGGSGPESDVKQESVQSEPSPIEASKIRIRQKVNIVLVKKTHVELVREYLDSNNNLIRQETLEEKNLKEVVESVNKEKVLPNKSAILPNIDELSSSSSLNLNQLGTIKNKKKDSAQKSYKLALSNRYRNQSPETPKQAKKRPVRAKHKLSQKPEFKSPQKVHNFSFSNIRFNLTPQERKKDLLELKSGIESEKETSSPSKESLVEETLVNRKIGHFLVEFGNEMQQMDVNDGHGKMRDCYVPINRLPESDYEYFNEKYKNDQKKPKSKFSIGDKVFVCCLENNLFLPAVVTDIQSKRKSQSSSFFNMSSSDIYYSYGCCLAFKSDQFKLTDQVIYENENSIIKHDWIKPQDSILVHSFRDSRYTNSTLINLTPTVNKETRISDFTVKQFRSRYNKAMPFQLVAFSQDEGEKILKRTLKEEINANTGKSPSKKFSYVNKVVNDAFTESDSDVSPKKRKSDDEY</sequence>
<comment type="caution">
    <text evidence="2">The sequence shown here is derived from an EMBL/GenBank/DDBJ whole genome shotgun (WGS) entry which is preliminary data.</text>
</comment>
<feature type="compositionally biased region" description="Basic residues" evidence="1">
    <location>
        <begin position="373"/>
        <end position="386"/>
    </location>
</feature>
<feature type="region of interest" description="Disordered" evidence="1">
    <location>
        <begin position="98"/>
        <end position="121"/>
    </location>
</feature>
<gene>
    <name evidence="2" type="ORF">BpHYR1_035339</name>
</gene>
<feature type="compositionally biased region" description="Low complexity" evidence="1">
    <location>
        <begin position="106"/>
        <end position="120"/>
    </location>
</feature>
<dbReference type="EMBL" id="REGN01009532">
    <property type="protein sequence ID" value="RNA00971.1"/>
    <property type="molecule type" value="Genomic_DNA"/>
</dbReference>
<organism evidence="2 3">
    <name type="scientific">Brachionus plicatilis</name>
    <name type="common">Marine rotifer</name>
    <name type="synonym">Brachionus muelleri</name>
    <dbReference type="NCBI Taxonomy" id="10195"/>
    <lineage>
        <taxon>Eukaryota</taxon>
        <taxon>Metazoa</taxon>
        <taxon>Spiralia</taxon>
        <taxon>Gnathifera</taxon>
        <taxon>Rotifera</taxon>
        <taxon>Eurotatoria</taxon>
        <taxon>Monogononta</taxon>
        <taxon>Pseudotrocha</taxon>
        <taxon>Ploima</taxon>
        <taxon>Brachionidae</taxon>
        <taxon>Brachionus</taxon>
    </lineage>
</organism>
<dbReference type="AlphaFoldDB" id="A0A3M7PQA3"/>
<evidence type="ECO:0000313" key="3">
    <source>
        <dbReference type="Proteomes" id="UP000276133"/>
    </source>
</evidence>
<evidence type="ECO:0000313" key="2">
    <source>
        <dbReference type="EMBL" id="RNA00971.1"/>
    </source>
</evidence>
<dbReference type="Proteomes" id="UP000276133">
    <property type="component" value="Unassembled WGS sequence"/>
</dbReference>
<proteinExistence type="predicted"/>
<protein>
    <submittedName>
        <fullName evidence="2">Uncharacterized protein</fullName>
    </submittedName>
</protein>
<name>A0A3M7PQA3_BRAPC</name>
<feature type="non-terminal residue" evidence="2">
    <location>
        <position position="698"/>
    </location>
</feature>
<reference evidence="2 3" key="1">
    <citation type="journal article" date="2018" name="Sci. Rep.">
        <title>Genomic signatures of local adaptation to the degree of environmental predictability in rotifers.</title>
        <authorList>
            <person name="Franch-Gras L."/>
            <person name="Hahn C."/>
            <person name="Garcia-Roger E.M."/>
            <person name="Carmona M.J."/>
            <person name="Serra M."/>
            <person name="Gomez A."/>
        </authorList>
    </citation>
    <scope>NUCLEOTIDE SEQUENCE [LARGE SCALE GENOMIC DNA]</scope>
    <source>
        <strain evidence="2">HYR1</strain>
    </source>
</reference>
<keyword evidence="3" id="KW-1185">Reference proteome</keyword>